<protein>
    <submittedName>
        <fullName evidence="1">Uncharacterized protein</fullName>
    </submittedName>
</protein>
<dbReference type="RefSeq" id="WP_211304743.1">
    <property type="nucleotide sequence ID" value="NZ_PVTF01000014.1"/>
</dbReference>
<dbReference type="Proteomes" id="UP000239494">
    <property type="component" value="Unassembled WGS sequence"/>
</dbReference>
<accession>A0A2T0SNZ2</accession>
<reference evidence="1 2" key="1">
    <citation type="submission" date="2018-03" db="EMBL/GenBank/DDBJ databases">
        <title>Genomic Encyclopedia of Archaeal and Bacterial Type Strains, Phase II (KMG-II): from individual species to whole genera.</title>
        <authorList>
            <person name="Goeker M."/>
        </authorList>
    </citation>
    <scope>NUCLEOTIDE SEQUENCE [LARGE SCALE GENOMIC DNA]</scope>
    <source>
        <strain evidence="1 2">DSM 44720</strain>
    </source>
</reference>
<sequence length="61" mass="7197">MFILATAITRPTNLGKPFTRWSGRKLADHLTRNLVRRVRVGRERLRQILRGHGITFQRTRT</sequence>
<evidence type="ECO:0000313" key="2">
    <source>
        <dbReference type="Proteomes" id="UP000239494"/>
    </source>
</evidence>
<keyword evidence="2" id="KW-1185">Reference proteome</keyword>
<organism evidence="1 2">
    <name type="scientific">Umezawaea tangerina</name>
    <dbReference type="NCBI Taxonomy" id="84725"/>
    <lineage>
        <taxon>Bacteria</taxon>
        <taxon>Bacillati</taxon>
        <taxon>Actinomycetota</taxon>
        <taxon>Actinomycetes</taxon>
        <taxon>Pseudonocardiales</taxon>
        <taxon>Pseudonocardiaceae</taxon>
        <taxon>Umezawaea</taxon>
    </lineage>
</organism>
<gene>
    <name evidence="1" type="ORF">CLV43_11424</name>
</gene>
<comment type="caution">
    <text evidence="1">The sequence shown here is derived from an EMBL/GenBank/DDBJ whole genome shotgun (WGS) entry which is preliminary data.</text>
</comment>
<dbReference type="EMBL" id="PVTF01000014">
    <property type="protein sequence ID" value="PRY35106.1"/>
    <property type="molecule type" value="Genomic_DNA"/>
</dbReference>
<proteinExistence type="predicted"/>
<dbReference type="AlphaFoldDB" id="A0A2T0SNZ2"/>
<evidence type="ECO:0000313" key="1">
    <source>
        <dbReference type="EMBL" id="PRY35106.1"/>
    </source>
</evidence>
<name>A0A2T0SNZ2_9PSEU</name>